<evidence type="ECO:0000313" key="4">
    <source>
        <dbReference type="Proteomes" id="UP000295252"/>
    </source>
</evidence>
<feature type="signal peptide" evidence="1">
    <location>
        <begin position="1"/>
        <end position="23"/>
    </location>
</feature>
<dbReference type="InParanoid" id="A0A068TQ98"/>
<dbReference type="InterPro" id="IPR018392">
    <property type="entry name" value="LysM"/>
</dbReference>
<name>A0A068TQ98_COFCA</name>
<dbReference type="InterPro" id="IPR036779">
    <property type="entry name" value="LysM_dom_sf"/>
</dbReference>
<dbReference type="OrthoDB" id="2107166at2759"/>
<keyword evidence="4" id="KW-1185">Reference proteome</keyword>
<dbReference type="PROSITE" id="PS51782">
    <property type="entry name" value="LYSM"/>
    <property type="match status" value="1"/>
</dbReference>
<dbReference type="PANTHER" id="PTHR33734">
    <property type="entry name" value="LYSM DOMAIN-CONTAINING GPI-ANCHORED PROTEIN 2"/>
    <property type="match status" value="1"/>
</dbReference>
<proteinExistence type="predicted"/>
<dbReference type="PANTHER" id="PTHR33734:SF28">
    <property type="entry name" value="LYSM DOMAIN-CONTAINING GPI-ANCHORED PROTEIN 1-LIKE"/>
    <property type="match status" value="1"/>
</dbReference>
<dbReference type="STRING" id="49390.A0A068TQ98"/>
<dbReference type="Proteomes" id="UP000295252">
    <property type="component" value="Chromosome VI"/>
</dbReference>
<dbReference type="PhylomeDB" id="A0A068TQ98"/>
<dbReference type="Pfam" id="PF01476">
    <property type="entry name" value="LysM"/>
    <property type="match status" value="1"/>
</dbReference>
<dbReference type="EMBL" id="HG739086">
    <property type="protein sequence ID" value="CDO98436.1"/>
    <property type="molecule type" value="Genomic_DNA"/>
</dbReference>
<organism evidence="3 4">
    <name type="scientific">Coffea canephora</name>
    <name type="common">Robusta coffee</name>
    <dbReference type="NCBI Taxonomy" id="49390"/>
    <lineage>
        <taxon>Eukaryota</taxon>
        <taxon>Viridiplantae</taxon>
        <taxon>Streptophyta</taxon>
        <taxon>Embryophyta</taxon>
        <taxon>Tracheophyta</taxon>
        <taxon>Spermatophyta</taxon>
        <taxon>Magnoliopsida</taxon>
        <taxon>eudicotyledons</taxon>
        <taxon>Gunneridae</taxon>
        <taxon>Pentapetalae</taxon>
        <taxon>asterids</taxon>
        <taxon>lamiids</taxon>
        <taxon>Gentianales</taxon>
        <taxon>Rubiaceae</taxon>
        <taxon>Ixoroideae</taxon>
        <taxon>Gardenieae complex</taxon>
        <taxon>Bertiereae - Coffeeae clade</taxon>
        <taxon>Coffeeae</taxon>
        <taxon>Coffea</taxon>
    </lineage>
</organism>
<sequence length="315" mass="34708">MRHHEQHLVFLLLLLNFLPPMYSKAVIEHCSSSDSCTSHLSYRLPFDSKLSAEVSCKFQINISDILAWNSVDHDIPNPSSWNQIIFPRGSVLKLPLMSCPCINGIRRSLSTLYPVQPADSVASISESYGGLVNADQLMAVNSINATHPLTTGESLVVPQPCACFNNSNYGAAAVYIQPQIDPGDILAIPLPACSSANLNWYNESLIVPKHLTASNCIKYQSQENLNLKCLISIIFMASCPHVLCKGSNISIGDAEQIQTPSGCNDTKCVYRGHSGHKIFSRYKHLALILPTIIYSRNFLPPQIKSTKLYNSEFGL</sequence>
<dbReference type="OMA" id="WYDESMI"/>
<dbReference type="AlphaFoldDB" id="A0A068TQ98"/>
<dbReference type="Gramene" id="CDO98436">
    <property type="protein sequence ID" value="CDO98436"/>
    <property type="gene ID" value="GSCOC_T00022523001"/>
</dbReference>
<dbReference type="Gene3D" id="3.10.350.10">
    <property type="entry name" value="LysM domain"/>
    <property type="match status" value="1"/>
</dbReference>
<protein>
    <recommendedName>
        <fullName evidence="2">LysM domain-containing protein</fullName>
    </recommendedName>
</protein>
<evidence type="ECO:0000259" key="2">
    <source>
        <dbReference type="PROSITE" id="PS51782"/>
    </source>
</evidence>
<evidence type="ECO:0000313" key="3">
    <source>
        <dbReference type="EMBL" id="CDO98436.1"/>
    </source>
</evidence>
<evidence type="ECO:0000256" key="1">
    <source>
        <dbReference type="SAM" id="SignalP"/>
    </source>
</evidence>
<reference evidence="4" key="1">
    <citation type="journal article" date="2014" name="Science">
        <title>The coffee genome provides insight into the convergent evolution of caffeine biosynthesis.</title>
        <authorList>
            <person name="Denoeud F."/>
            <person name="Carretero-Paulet L."/>
            <person name="Dereeper A."/>
            <person name="Droc G."/>
            <person name="Guyot R."/>
            <person name="Pietrella M."/>
            <person name="Zheng C."/>
            <person name="Alberti A."/>
            <person name="Anthony F."/>
            <person name="Aprea G."/>
            <person name="Aury J.M."/>
            <person name="Bento P."/>
            <person name="Bernard M."/>
            <person name="Bocs S."/>
            <person name="Campa C."/>
            <person name="Cenci A."/>
            <person name="Combes M.C."/>
            <person name="Crouzillat D."/>
            <person name="Da Silva C."/>
            <person name="Daddiego L."/>
            <person name="De Bellis F."/>
            <person name="Dussert S."/>
            <person name="Garsmeur O."/>
            <person name="Gayraud T."/>
            <person name="Guignon V."/>
            <person name="Jahn K."/>
            <person name="Jamilloux V."/>
            <person name="Joet T."/>
            <person name="Labadie K."/>
            <person name="Lan T."/>
            <person name="Leclercq J."/>
            <person name="Lepelley M."/>
            <person name="Leroy T."/>
            <person name="Li L.T."/>
            <person name="Librado P."/>
            <person name="Lopez L."/>
            <person name="Munoz A."/>
            <person name="Noel B."/>
            <person name="Pallavicini A."/>
            <person name="Perrotta G."/>
            <person name="Poncet V."/>
            <person name="Pot D."/>
            <person name="Priyono X."/>
            <person name="Rigoreau M."/>
            <person name="Rouard M."/>
            <person name="Rozas J."/>
            <person name="Tranchant-Dubreuil C."/>
            <person name="VanBuren R."/>
            <person name="Zhang Q."/>
            <person name="Andrade A.C."/>
            <person name="Argout X."/>
            <person name="Bertrand B."/>
            <person name="de Kochko A."/>
            <person name="Graziosi G."/>
            <person name="Henry R.J."/>
            <person name="Jayarama X."/>
            <person name="Ming R."/>
            <person name="Nagai C."/>
            <person name="Rounsley S."/>
            <person name="Sankoff D."/>
            <person name="Giuliano G."/>
            <person name="Albert V.A."/>
            <person name="Wincker P."/>
            <person name="Lashermes P."/>
        </authorList>
    </citation>
    <scope>NUCLEOTIDE SEQUENCE [LARGE SCALE GENOMIC DNA]</scope>
    <source>
        <strain evidence="4">cv. DH200-94</strain>
    </source>
</reference>
<feature type="domain" description="LysM" evidence="2">
    <location>
        <begin position="111"/>
        <end position="157"/>
    </location>
</feature>
<feature type="chain" id="PRO_5001654158" description="LysM domain-containing protein" evidence="1">
    <location>
        <begin position="24"/>
        <end position="315"/>
    </location>
</feature>
<keyword evidence="1" id="KW-0732">Signal</keyword>
<accession>A0A068TQ98</accession>
<gene>
    <name evidence="3" type="ORF">GSCOC_T00022523001</name>
</gene>